<gene>
    <name evidence="2" type="ORF">C9I47_2302</name>
    <name evidence="3" type="ORF">FKV24_015825</name>
</gene>
<dbReference type="InterPro" id="IPR002109">
    <property type="entry name" value="Glutaredoxin"/>
</dbReference>
<dbReference type="Pfam" id="PF00462">
    <property type="entry name" value="Glutaredoxin"/>
    <property type="match status" value="1"/>
</dbReference>
<dbReference type="EMBL" id="VICD02000278">
    <property type="protein sequence ID" value="KAB8170750.1"/>
    <property type="molecule type" value="Genomic_DNA"/>
</dbReference>
<dbReference type="RefSeq" id="WP_111267047.1">
    <property type="nucleotide sequence ID" value="NZ_CP029843.1"/>
</dbReference>
<dbReference type="KEGG" id="lmb:C9I47_2302"/>
<feature type="domain" description="Glutaredoxin" evidence="1">
    <location>
        <begin position="42"/>
        <end position="98"/>
    </location>
</feature>
<evidence type="ECO:0000313" key="2">
    <source>
        <dbReference type="EMBL" id="AWV07985.1"/>
    </source>
</evidence>
<dbReference type="PROSITE" id="PS51354">
    <property type="entry name" value="GLUTAREDOXIN_2"/>
    <property type="match status" value="1"/>
</dbReference>
<dbReference type="EMBL" id="CP029843">
    <property type="protein sequence ID" value="AWV07985.1"/>
    <property type="molecule type" value="Genomic_DNA"/>
</dbReference>
<evidence type="ECO:0000259" key="1">
    <source>
        <dbReference type="Pfam" id="PF00462"/>
    </source>
</evidence>
<dbReference type="OrthoDB" id="8991911at2"/>
<dbReference type="Gene3D" id="3.40.30.10">
    <property type="entry name" value="Glutaredoxin"/>
    <property type="match status" value="1"/>
</dbReference>
<dbReference type="Proteomes" id="UP000320431">
    <property type="component" value="Unassembled WGS sequence"/>
</dbReference>
<sequence length="119" mass="13446">MSPLRLLVIIAVLVGAWKLWPREAAALHPDDPRNATGDDRIVMLAAEWCGYCRKQQKAFELSEVRYRVIDIDTEAGQRAMRALRARGVPTTVVGQDVVYGYDTEGLQQKLEPLGYRDVF</sequence>
<proteinExistence type="predicted"/>
<dbReference type="CDD" id="cd02976">
    <property type="entry name" value="NrdH"/>
    <property type="match status" value="1"/>
</dbReference>
<dbReference type="Proteomes" id="UP000249447">
    <property type="component" value="Chromosome"/>
</dbReference>
<accession>A0A2U9T9B3</accession>
<evidence type="ECO:0000313" key="3">
    <source>
        <dbReference type="EMBL" id="KAB8170750.1"/>
    </source>
</evidence>
<reference evidence="2 4" key="1">
    <citation type="submission" date="2018-05" db="EMBL/GenBank/DDBJ databases">
        <title>The complete genome of Lysobacter maris HZ9B, a marine bacterium antagonistic against terrestrial plant pathogens.</title>
        <authorList>
            <person name="Zhang X.-Q."/>
        </authorList>
    </citation>
    <scope>NUCLEOTIDE SEQUENCE [LARGE SCALE GENOMIC DNA]</scope>
    <source>
        <strain evidence="2 4">HZ9B</strain>
    </source>
</reference>
<organism evidence="2 4">
    <name type="scientific">Marilutibacter maris</name>
    <dbReference type="NCBI Taxonomy" id="1605891"/>
    <lineage>
        <taxon>Bacteria</taxon>
        <taxon>Pseudomonadati</taxon>
        <taxon>Pseudomonadota</taxon>
        <taxon>Gammaproteobacteria</taxon>
        <taxon>Lysobacterales</taxon>
        <taxon>Lysobacteraceae</taxon>
        <taxon>Marilutibacter</taxon>
    </lineage>
</organism>
<dbReference type="SUPFAM" id="SSF52833">
    <property type="entry name" value="Thioredoxin-like"/>
    <property type="match status" value="1"/>
</dbReference>
<evidence type="ECO:0000313" key="4">
    <source>
        <dbReference type="Proteomes" id="UP000249447"/>
    </source>
</evidence>
<reference evidence="3 5" key="2">
    <citation type="submission" date="2019-10" db="EMBL/GenBank/DDBJ databases">
        <title>Lysobacter alkalisoli sp. nov., isolated from saline-alkaline soil.</title>
        <authorList>
            <person name="Sun J.-Q."/>
        </authorList>
    </citation>
    <scope>NUCLEOTIDE SEQUENCE [LARGE SCALE GENOMIC DNA]</scope>
    <source>
        <strain evidence="3 5">KCTC 42381</strain>
    </source>
</reference>
<dbReference type="AlphaFoldDB" id="A0A2U9T9B3"/>
<name>A0A2U9T9B3_9GAMM</name>
<keyword evidence="4" id="KW-1185">Reference proteome</keyword>
<dbReference type="InterPro" id="IPR036249">
    <property type="entry name" value="Thioredoxin-like_sf"/>
</dbReference>
<evidence type="ECO:0000313" key="5">
    <source>
        <dbReference type="Proteomes" id="UP000320431"/>
    </source>
</evidence>
<protein>
    <submittedName>
        <fullName evidence="2 3">Glutaredoxin</fullName>
    </submittedName>
</protein>